<dbReference type="SMART" id="SM00320">
    <property type="entry name" value="WD40"/>
    <property type="match status" value="6"/>
</dbReference>
<dbReference type="InterPro" id="IPR019775">
    <property type="entry name" value="WD40_repeat_CS"/>
</dbReference>
<feature type="compositionally biased region" description="Acidic residues" evidence="6">
    <location>
        <begin position="156"/>
        <end position="174"/>
    </location>
</feature>
<feature type="compositionally biased region" description="Basic and acidic residues" evidence="6">
    <location>
        <begin position="561"/>
        <end position="575"/>
    </location>
</feature>
<dbReference type="GO" id="GO:0005634">
    <property type="term" value="C:nucleus"/>
    <property type="evidence" value="ECO:0007669"/>
    <property type="project" value="TreeGrafter"/>
</dbReference>
<protein>
    <recommendedName>
        <fullName evidence="4">WD repeat-containing protein 70</fullName>
    </recommendedName>
</protein>
<dbReference type="InterPro" id="IPR015943">
    <property type="entry name" value="WD40/YVTN_repeat-like_dom_sf"/>
</dbReference>
<feature type="compositionally biased region" description="Basic and acidic residues" evidence="6">
    <location>
        <begin position="144"/>
        <end position="155"/>
    </location>
</feature>
<dbReference type="InterPro" id="IPR036322">
    <property type="entry name" value="WD40_repeat_dom_sf"/>
</dbReference>
<dbReference type="PRINTS" id="PR00320">
    <property type="entry name" value="GPROTEINBRPT"/>
</dbReference>
<dbReference type="AlphaFoldDB" id="A0AAU9VVT1"/>
<dbReference type="PROSITE" id="PS00678">
    <property type="entry name" value="WD_REPEATS_1"/>
    <property type="match status" value="1"/>
</dbReference>
<dbReference type="SUPFAM" id="SSF50978">
    <property type="entry name" value="WD40 repeat-like"/>
    <property type="match status" value="1"/>
</dbReference>
<evidence type="ECO:0000256" key="3">
    <source>
        <dbReference type="ARBA" id="ARBA00038343"/>
    </source>
</evidence>
<dbReference type="PANTHER" id="PTHR16017:SF0">
    <property type="entry name" value="WD REPEAT-CONTAINING PROTEIN 70"/>
    <property type="match status" value="1"/>
</dbReference>
<feature type="region of interest" description="Disordered" evidence="6">
    <location>
        <begin position="557"/>
        <end position="590"/>
    </location>
</feature>
<feature type="compositionally biased region" description="Basic and acidic residues" evidence="6">
    <location>
        <begin position="32"/>
        <end position="43"/>
    </location>
</feature>
<dbReference type="FunFam" id="2.130.10.10:FF:001038">
    <property type="entry name" value="WD repeat domain 70"/>
    <property type="match status" value="1"/>
</dbReference>
<keyword evidence="8" id="KW-1185">Reference proteome</keyword>
<dbReference type="PROSITE" id="PS50082">
    <property type="entry name" value="WD_REPEATS_2"/>
    <property type="match status" value="4"/>
</dbReference>
<dbReference type="PROSITE" id="PS50294">
    <property type="entry name" value="WD_REPEATS_REGION"/>
    <property type="match status" value="2"/>
</dbReference>
<feature type="repeat" description="WD" evidence="5">
    <location>
        <begin position="288"/>
        <end position="330"/>
    </location>
</feature>
<dbReference type="EMBL" id="CALNXJ010000003">
    <property type="protein sequence ID" value="CAH3035655.1"/>
    <property type="molecule type" value="Genomic_DNA"/>
</dbReference>
<name>A0AAU9VVT1_9CNID</name>
<feature type="compositionally biased region" description="Polar residues" evidence="6">
    <location>
        <begin position="44"/>
        <end position="56"/>
    </location>
</feature>
<evidence type="ECO:0000256" key="5">
    <source>
        <dbReference type="PROSITE-ProRule" id="PRU00221"/>
    </source>
</evidence>
<dbReference type="FunFam" id="2.130.10.10:FF:000294">
    <property type="entry name" value="WD repeat-containing protein 70"/>
    <property type="match status" value="1"/>
</dbReference>
<feature type="region of interest" description="Disordered" evidence="6">
    <location>
        <begin position="628"/>
        <end position="665"/>
    </location>
</feature>
<evidence type="ECO:0000256" key="2">
    <source>
        <dbReference type="ARBA" id="ARBA00022737"/>
    </source>
</evidence>
<keyword evidence="1 5" id="KW-0853">WD repeat</keyword>
<feature type="compositionally biased region" description="Acidic residues" evidence="6">
    <location>
        <begin position="645"/>
        <end position="656"/>
    </location>
</feature>
<dbReference type="InterPro" id="IPR051858">
    <property type="entry name" value="WD_repeat_GAD-1"/>
</dbReference>
<evidence type="ECO:0000313" key="7">
    <source>
        <dbReference type="EMBL" id="CAH3035655.1"/>
    </source>
</evidence>
<comment type="caution">
    <text evidence="7">The sequence shown here is derived from an EMBL/GenBank/DDBJ whole genome shotgun (WGS) entry which is preliminary data.</text>
</comment>
<dbReference type="Proteomes" id="UP001159428">
    <property type="component" value="Unassembled WGS sequence"/>
</dbReference>
<evidence type="ECO:0000256" key="6">
    <source>
        <dbReference type="SAM" id="MobiDB-lite"/>
    </source>
</evidence>
<reference evidence="7 8" key="1">
    <citation type="submission" date="2022-05" db="EMBL/GenBank/DDBJ databases">
        <authorList>
            <consortium name="Genoscope - CEA"/>
            <person name="William W."/>
        </authorList>
    </citation>
    <scope>NUCLEOTIDE SEQUENCE [LARGE SCALE GENOMIC DNA]</scope>
</reference>
<dbReference type="InterPro" id="IPR020472">
    <property type="entry name" value="WD40_PAC1"/>
</dbReference>
<dbReference type="PANTHER" id="PTHR16017">
    <property type="entry name" value="GASTRULATION DEFECTIVE PROTEIN 1-RELATED"/>
    <property type="match status" value="1"/>
</dbReference>
<feature type="region of interest" description="Disordered" evidence="6">
    <location>
        <begin position="1"/>
        <end position="75"/>
    </location>
</feature>
<gene>
    <name evidence="7" type="ORF">PMEA_00016399</name>
</gene>
<dbReference type="GO" id="GO:0035861">
    <property type="term" value="C:site of double-strand break"/>
    <property type="evidence" value="ECO:0007669"/>
    <property type="project" value="TreeGrafter"/>
</dbReference>
<feature type="repeat" description="WD" evidence="5">
    <location>
        <begin position="187"/>
        <end position="228"/>
    </location>
</feature>
<sequence length="665" mass="74833">MEDEDLEEMRALRASSKYNQSNSVAHIFRPSRSREQDRSEKITRTSGESTRATSTEPLAVSFKGGADLRKESETSDSMEVLMGFSGFGKKAAKQFNVDDMFEKARRTAKEMSISRQKDSLMETVNGDDEPAPFVIMPPSSNNIEKPDRNKHKDRDSDDDDDYNNSDDDEPDEESIEKRIPISHEISLDHGNKTVSALALDPSGSRLVTGGYDYEVKFWDFNAMDASRRAFRTLQPFECHQIKSIQYSITGDVILVASGNAQAKVIDRDGFDVLECVKGDQYIVDMAKTKGHVAMLNNACWNPKVKDEFITCSNDGTVRIWNTENPKKNKTVIKTKNKQGKKTIPTHCCFSKDGRIIAAACQDGSIQAWDTRKPFIHTTYIQRTAHALGSDTSCLSFSHEGNSLASRGGDDTLKTWDLRNFKEYLNVAMNLTNYYPQTSCLFSPDDKLIVTGTSVKKGQGSGQLVFLERESLRKLYEFDVMESSVVSCLWHPKLNQIVVGCGNGTTKVYFDPEKSNKGAKLCAGNVKRKVASKEMPLKDHIITPHSLPMFREKRFKNKKKLKEADRKDPVRSHRPDLPVTGPGERHGGRVTSGMSLSAYVVKSMALEMKDDSHPREAILKHAKAAAEDPYWVSPAYAHTQPRTVFQEEEEDDEDEEESQRKKMKLL</sequence>
<organism evidence="7 8">
    <name type="scientific">Pocillopora meandrina</name>
    <dbReference type="NCBI Taxonomy" id="46732"/>
    <lineage>
        <taxon>Eukaryota</taxon>
        <taxon>Metazoa</taxon>
        <taxon>Cnidaria</taxon>
        <taxon>Anthozoa</taxon>
        <taxon>Hexacorallia</taxon>
        <taxon>Scleractinia</taxon>
        <taxon>Astrocoeniina</taxon>
        <taxon>Pocilloporidae</taxon>
        <taxon>Pocillopora</taxon>
    </lineage>
</organism>
<dbReference type="Pfam" id="PF00400">
    <property type="entry name" value="WD40"/>
    <property type="match status" value="4"/>
</dbReference>
<proteinExistence type="inferred from homology"/>
<feature type="repeat" description="WD" evidence="5">
    <location>
        <begin position="349"/>
        <end position="371"/>
    </location>
</feature>
<dbReference type="Gene3D" id="2.130.10.10">
    <property type="entry name" value="YVTN repeat-like/Quinoprotein amine dehydrogenase"/>
    <property type="match status" value="3"/>
</dbReference>
<feature type="region of interest" description="Disordered" evidence="6">
    <location>
        <begin position="122"/>
        <end position="178"/>
    </location>
</feature>
<dbReference type="InterPro" id="IPR001680">
    <property type="entry name" value="WD40_rpt"/>
</dbReference>
<comment type="similarity">
    <text evidence="3">Belongs to the WD repeat GAD-1 family.</text>
</comment>
<evidence type="ECO:0000256" key="1">
    <source>
        <dbReference type="ARBA" id="ARBA00022574"/>
    </source>
</evidence>
<accession>A0AAU9VVT1</accession>
<feature type="repeat" description="WD" evidence="5">
    <location>
        <begin position="394"/>
        <end position="425"/>
    </location>
</feature>
<evidence type="ECO:0000256" key="4">
    <source>
        <dbReference type="ARBA" id="ARBA00040943"/>
    </source>
</evidence>
<evidence type="ECO:0000313" key="8">
    <source>
        <dbReference type="Proteomes" id="UP001159428"/>
    </source>
</evidence>
<keyword evidence="2" id="KW-0677">Repeat</keyword>